<reference evidence="3" key="1">
    <citation type="submission" date="2018-09" db="EMBL/GenBank/DDBJ databases">
        <title>The complete genome of Acinetobacter sp. strain WCHAc010005.</title>
        <authorList>
            <person name="Hu Y."/>
            <person name="Long H."/>
            <person name="Feng Y."/>
            <person name="Zong Z."/>
        </authorList>
    </citation>
    <scope>NUCLEOTIDE SEQUENCE [LARGE SCALE GENOMIC DNA]</scope>
    <source>
        <strain evidence="3">WCHAc010005</strain>
    </source>
</reference>
<dbReference type="KEGG" id="achi:CDG60_08460"/>
<feature type="domain" description="NAD-dependent epimerase/dehydratase" evidence="1">
    <location>
        <begin position="16"/>
        <end position="195"/>
    </location>
</feature>
<evidence type="ECO:0000313" key="2">
    <source>
        <dbReference type="EMBL" id="AXY58418.1"/>
    </source>
</evidence>
<gene>
    <name evidence="2" type="ORF">CDG60_08460</name>
</gene>
<accession>A0A3B7M1E7</accession>
<dbReference type="EMBL" id="CP032134">
    <property type="protein sequence ID" value="AXY58418.1"/>
    <property type="molecule type" value="Genomic_DNA"/>
</dbReference>
<dbReference type="RefSeq" id="WP_087511733.1">
    <property type="nucleotide sequence ID" value="NZ_CP032134.1"/>
</dbReference>
<dbReference type="Gene3D" id="3.40.50.720">
    <property type="entry name" value="NAD(P)-binding Rossmann-like Domain"/>
    <property type="match status" value="1"/>
</dbReference>
<proteinExistence type="predicted"/>
<dbReference type="Pfam" id="PF01370">
    <property type="entry name" value="Epimerase"/>
    <property type="match status" value="1"/>
</dbReference>
<evidence type="ECO:0000313" key="3">
    <source>
        <dbReference type="Proteomes" id="UP000263753"/>
    </source>
</evidence>
<dbReference type="SUPFAM" id="SSF51735">
    <property type="entry name" value="NAD(P)-binding Rossmann-fold domains"/>
    <property type="match status" value="1"/>
</dbReference>
<dbReference type="Proteomes" id="UP000263753">
    <property type="component" value="Chromosome"/>
</dbReference>
<protein>
    <submittedName>
        <fullName evidence="2">NAD(P)-dependent oxidoreductase</fullName>
    </submittedName>
</protein>
<evidence type="ECO:0000259" key="1">
    <source>
        <dbReference type="Pfam" id="PF01370"/>
    </source>
</evidence>
<dbReference type="AlphaFoldDB" id="A0A3B7M1E7"/>
<organism evidence="2 3">
    <name type="scientific">Acinetobacter chinensis</name>
    <dbReference type="NCBI Taxonomy" id="2004650"/>
    <lineage>
        <taxon>Bacteria</taxon>
        <taxon>Pseudomonadati</taxon>
        <taxon>Pseudomonadota</taxon>
        <taxon>Gammaproteobacteria</taxon>
        <taxon>Moraxellales</taxon>
        <taxon>Moraxellaceae</taxon>
        <taxon>Acinetobacter</taxon>
    </lineage>
</organism>
<name>A0A3B7M1E7_9GAMM</name>
<dbReference type="InterPro" id="IPR001509">
    <property type="entry name" value="Epimerase_deHydtase"/>
</dbReference>
<dbReference type="InterPro" id="IPR036291">
    <property type="entry name" value="NAD(P)-bd_dom_sf"/>
</dbReference>
<sequence>MNKHDNNKSSHTRPIIFVAGATGAVGFKLCLILKQHGYQVYGTTRSINKACFLEAIDVVPVVVDVFNKNQLINQIQTISPQIIIHQLTDLPHGLKPEHMHEARKRNAKIRETGTAHLIEAAQSIPCQKFIAQSIAFAHEPSASKINEDSPLAISSDNEIIKYNALNISDMESRIHQSQLNHVILRYGKLYGPATGCNKASEGSIHVDVAAHAAYLAINNGSGTYLIVEEDQTYSSEKAKIELDLDTFYRWKTQHI</sequence>